<dbReference type="Pfam" id="PF14388">
    <property type="entry name" value="DUF4419"/>
    <property type="match status" value="1"/>
</dbReference>
<dbReference type="EMBL" id="JARIHO010000030">
    <property type="protein sequence ID" value="KAJ7336880.1"/>
    <property type="molecule type" value="Genomic_DNA"/>
</dbReference>
<sequence>MPVSFPVATHRAKPFEFLSGRDPHTAEDVFAKACTDQHTKASEILQFSLPTGDESGGSRRNLAAKIPNVVPNQNGFVATVLDAYTQDRALVICPDDVWLAILSQFNFFVNANAEILRANFVAHEGKRKLTIVAAPATRYTVDFGDLARQMATLVQKNVVDESLRTWATPNFTTTTDNDKTVSAVLLMASLKQYFEYILMLCGCGIPRVTLEGERSDWVSILERLEKLKEYGLETTAWYHLLRPIIARFVAAFDDPTSAENINFWQRVGHYEPGGSGRGDYYTGWISAFTVFTKEGRWMGNELKTTAVSKSAPETLSAAQFWKTFGGRYMDKDLVLDGTPYHHLSSGMIPPGYGEVDVLLIDNGERFDCAMVAGSVGMRVSSSGDPALSVGGADDTVRPISGWWLFVKDEGQMEKKAESVYGPIRGMERRRW</sequence>
<dbReference type="Proteomes" id="UP001218218">
    <property type="component" value="Unassembled WGS sequence"/>
</dbReference>
<dbReference type="AlphaFoldDB" id="A0AAD6ZSK1"/>
<evidence type="ECO:0000313" key="1">
    <source>
        <dbReference type="EMBL" id="KAJ7336880.1"/>
    </source>
</evidence>
<accession>A0AAD6ZSK1</accession>
<gene>
    <name evidence="1" type="ORF">DFH08DRAFT_877675</name>
</gene>
<reference evidence="1" key="1">
    <citation type="submission" date="2023-03" db="EMBL/GenBank/DDBJ databases">
        <title>Massive genome expansion in bonnet fungi (Mycena s.s.) driven by repeated elements and novel gene families across ecological guilds.</title>
        <authorList>
            <consortium name="Lawrence Berkeley National Laboratory"/>
            <person name="Harder C.B."/>
            <person name="Miyauchi S."/>
            <person name="Viragh M."/>
            <person name="Kuo A."/>
            <person name="Thoen E."/>
            <person name="Andreopoulos B."/>
            <person name="Lu D."/>
            <person name="Skrede I."/>
            <person name="Drula E."/>
            <person name="Henrissat B."/>
            <person name="Morin E."/>
            <person name="Kohler A."/>
            <person name="Barry K."/>
            <person name="LaButti K."/>
            <person name="Morin E."/>
            <person name="Salamov A."/>
            <person name="Lipzen A."/>
            <person name="Mereny Z."/>
            <person name="Hegedus B."/>
            <person name="Baldrian P."/>
            <person name="Stursova M."/>
            <person name="Weitz H."/>
            <person name="Taylor A."/>
            <person name="Grigoriev I.V."/>
            <person name="Nagy L.G."/>
            <person name="Martin F."/>
            <person name="Kauserud H."/>
        </authorList>
    </citation>
    <scope>NUCLEOTIDE SEQUENCE</scope>
    <source>
        <strain evidence="1">CBHHK002</strain>
    </source>
</reference>
<dbReference type="PANTHER" id="PTHR31252">
    <property type="entry name" value="DUF4419 DOMAIN-CONTAINING PROTEIN"/>
    <property type="match status" value="1"/>
</dbReference>
<organism evidence="1 2">
    <name type="scientific">Mycena albidolilacea</name>
    <dbReference type="NCBI Taxonomy" id="1033008"/>
    <lineage>
        <taxon>Eukaryota</taxon>
        <taxon>Fungi</taxon>
        <taxon>Dikarya</taxon>
        <taxon>Basidiomycota</taxon>
        <taxon>Agaricomycotina</taxon>
        <taxon>Agaricomycetes</taxon>
        <taxon>Agaricomycetidae</taxon>
        <taxon>Agaricales</taxon>
        <taxon>Marasmiineae</taxon>
        <taxon>Mycenaceae</taxon>
        <taxon>Mycena</taxon>
    </lineage>
</organism>
<protein>
    <submittedName>
        <fullName evidence="1">Uncharacterized protein</fullName>
    </submittedName>
</protein>
<dbReference type="InterPro" id="IPR025533">
    <property type="entry name" value="DUF4419"/>
</dbReference>
<keyword evidence="2" id="KW-1185">Reference proteome</keyword>
<proteinExistence type="predicted"/>
<evidence type="ECO:0000313" key="2">
    <source>
        <dbReference type="Proteomes" id="UP001218218"/>
    </source>
</evidence>
<dbReference type="PANTHER" id="PTHR31252:SF11">
    <property type="entry name" value="DUF4419 DOMAIN-CONTAINING PROTEIN"/>
    <property type="match status" value="1"/>
</dbReference>
<comment type="caution">
    <text evidence="1">The sequence shown here is derived from an EMBL/GenBank/DDBJ whole genome shotgun (WGS) entry which is preliminary data.</text>
</comment>
<name>A0AAD6ZSK1_9AGAR</name>